<dbReference type="CDD" id="cd13706">
    <property type="entry name" value="PBP2_HisK_like_1"/>
    <property type="match status" value="1"/>
</dbReference>
<protein>
    <recommendedName>
        <fullName evidence="2">diguanylate cyclase</fullName>
        <ecNumber evidence="2">2.7.7.65</ecNumber>
    </recommendedName>
</protein>
<evidence type="ECO:0000256" key="2">
    <source>
        <dbReference type="ARBA" id="ARBA00012528"/>
    </source>
</evidence>
<dbReference type="InterPro" id="IPR001638">
    <property type="entry name" value="Solute-binding_3/MltF_N"/>
</dbReference>
<reference evidence="6 8" key="1">
    <citation type="journal article" date="2015" name="Genome Biol. Evol.">
        <title>The Dynamics of Genetic Interactions between Vibrio metoecus and Vibrio cholerae, Two Close Relatives Co-Occurring in the Environment.</title>
        <authorList>
            <person name="Orata F.D."/>
            <person name="Kirchberger P.C."/>
            <person name="Meheust R."/>
            <person name="Barlow E.J."/>
            <person name="Tarr C.L."/>
            <person name="Boucher Y."/>
        </authorList>
    </citation>
    <scope>NUCLEOTIDE SEQUENCE [LARGE SCALE GENOMIC DNA]</scope>
    <source>
        <strain evidence="6 8">YB5B04</strain>
    </source>
</reference>
<dbReference type="SMART" id="SM00062">
    <property type="entry name" value="PBPb"/>
    <property type="match status" value="1"/>
</dbReference>
<feature type="transmembrane region" description="Helical" evidence="3">
    <location>
        <begin position="258"/>
        <end position="276"/>
    </location>
</feature>
<evidence type="ECO:0000256" key="3">
    <source>
        <dbReference type="SAM" id="Phobius"/>
    </source>
</evidence>
<dbReference type="SMART" id="SM00267">
    <property type="entry name" value="GGDEF"/>
    <property type="match status" value="1"/>
</dbReference>
<dbReference type="OrthoDB" id="9180959at2"/>
<dbReference type="FunFam" id="3.30.70.270:FF:000001">
    <property type="entry name" value="Diguanylate cyclase domain protein"/>
    <property type="match status" value="1"/>
</dbReference>
<evidence type="ECO:0000256" key="4">
    <source>
        <dbReference type="SAM" id="SignalP"/>
    </source>
</evidence>
<feature type="domain" description="GGDEF" evidence="5">
    <location>
        <begin position="326"/>
        <end position="458"/>
    </location>
</feature>
<dbReference type="Proteomes" id="UP000050491">
    <property type="component" value="Unassembled WGS sequence"/>
</dbReference>
<reference evidence="9" key="2">
    <citation type="submission" date="2017-07" db="EMBL/GenBank/DDBJ databases">
        <authorList>
            <person name="Boucher Y."/>
            <person name="Orata F.D."/>
        </authorList>
    </citation>
    <scope>NUCLEOTIDE SEQUENCE [LARGE SCALE GENOMIC DNA]</scope>
    <source>
        <strain evidence="9">OYP9E10</strain>
    </source>
</reference>
<dbReference type="Pfam" id="PF00497">
    <property type="entry name" value="SBP_bac_3"/>
    <property type="match status" value="1"/>
</dbReference>
<evidence type="ECO:0000313" key="7">
    <source>
        <dbReference type="EMBL" id="PAR21346.1"/>
    </source>
</evidence>
<dbReference type="SUPFAM" id="SSF55073">
    <property type="entry name" value="Nucleotide cyclase"/>
    <property type="match status" value="1"/>
</dbReference>
<dbReference type="GO" id="GO:0005886">
    <property type="term" value="C:plasma membrane"/>
    <property type="evidence" value="ECO:0007669"/>
    <property type="project" value="TreeGrafter"/>
</dbReference>
<name>A0A0Q0Q5Q6_VIBMT</name>
<keyword evidence="3" id="KW-0812">Transmembrane</keyword>
<dbReference type="Proteomes" id="UP000216173">
    <property type="component" value="Unassembled WGS sequence"/>
</dbReference>
<evidence type="ECO:0000259" key="5">
    <source>
        <dbReference type="PROSITE" id="PS50887"/>
    </source>
</evidence>
<dbReference type="RefSeq" id="WP_055044941.1">
    <property type="nucleotide sequence ID" value="NZ_LBGP01000001.1"/>
</dbReference>
<dbReference type="InterPro" id="IPR043128">
    <property type="entry name" value="Rev_trsase/Diguanyl_cyclase"/>
</dbReference>
<dbReference type="InterPro" id="IPR000160">
    <property type="entry name" value="GGDEF_dom"/>
</dbReference>
<dbReference type="NCBIfam" id="TIGR00254">
    <property type="entry name" value="GGDEF"/>
    <property type="match status" value="1"/>
</dbReference>
<sequence length="459" mass="51966">MKHRFSRQFFLIVLCGLMVTSVGMAAERQTLIITNSKAWKPYSYLDDQGRPSGILIDYWIAYGQANKVNIEFKLMDWGESLQAVKSGQADIHAGLVRSPVRLQYLDFGMPLLELDTELFVHQSLLGENLSELLAGQLDVSVGVVKGGFEEEFARRRFPELTLVEYLDNDLMMQAVQRGELDAFIADSQVANFYIVIEKGAKEFTPAQFLYSELLRPAVQKGNEKLLKEINQGFSKLTTEEKNRILSRWVHIETVYPRYLIPALAASIVIAALFYTLQLRRTVRLRTQQLENANQKLTHLAQTDSLTGIHNRHFFFSQLRKTQQESGSLTLMVFDIDDFKAINDTYGHGIGDQAICLVAACVREILPPEMQFARIGGEEFAILIRAKSAAESLQLAERIRQRIAEKKLVVSTTEFVSLTVSIGCAFYPSPENPFTLHTADSLMYEGKHKGKNQVVFRELV</sequence>
<keyword evidence="4" id="KW-0732">Signal</keyword>
<comment type="caution">
    <text evidence="6">The sequence shown here is derived from an EMBL/GenBank/DDBJ whole genome shotgun (WGS) entry which is preliminary data.</text>
</comment>
<evidence type="ECO:0000313" key="8">
    <source>
        <dbReference type="Proteomes" id="UP000050491"/>
    </source>
</evidence>
<evidence type="ECO:0000313" key="6">
    <source>
        <dbReference type="EMBL" id="KQB04491.1"/>
    </source>
</evidence>
<dbReference type="GO" id="GO:1902201">
    <property type="term" value="P:negative regulation of bacterial-type flagellum-dependent cell motility"/>
    <property type="evidence" value="ECO:0007669"/>
    <property type="project" value="TreeGrafter"/>
</dbReference>
<feature type="chain" id="PRO_5015043890" description="diguanylate cyclase" evidence="4">
    <location>
        <begin position="26"/>
        <end position="459"/>
    </location>
</feature>
<dbReference type="CDD" id="cd01949">
    <property type="entry name" value="GGDEF"/>
    <property type="match status" value="1"/>
</dbReference>
<keyword evidence="3" id="KW-0472">Membrane</keyword>
<dbReference type="InterPro" id="IPR029787">
    <property type="entry name" value="Nucleotide_cyclase"/>
</dbReference>
<dbReference type="EMBL" id="NMSH01000009">
    <property type="protein sequence ID" value="PAR21346.1"/>
    <property type="molecule type" value="Genomic_DNA"/>
</dbReference>
<dbReference type="Pfam" id="PF00990">
    <property type="entry name" value="GGDEF"/>
    <property type="match status" value="1"/>
</dbReference>
<keyword evidence="3" id="KW-1133">Transmembrane helix</keyword>
<dbReference type="PATRIC" id="fig|1481663.11.peg.1773"/>
<dbReference type="PANTHER" id="PTHR45138:SF5">
    <property type="entry name" value="BIFUNCTIONAL PERIPLASMIC SUBSTRATE BINDING PROTEIN_CYTOPLASMIC DIGUANYLATE CYCLASE"/>
    <property type="match status" value="1"/>
</dbReference>
<dbReference type="GO" id="GO:0052621">
    <property type="term" value="F:diguanylate cyclase activity"/>
    <property type="evidence" value="ECO:0007669"/>
    <property type="project" value="UniProtKB-EC"/>
</dbReference>
<proteinExistence type="predicted"/>
<gene>
    <name evidence="7" type="ORF">CGU03_07815</name>
    <name evidence="6" type="ORF">XV92_00375</name>
</gene>
<organism evidence="6 8">
    <name type="scientific">Vibrio metoecus</name>
    <dbReference type="NCBI Taxonomy" id="1481663"/>
    <lineage>
        <taxon>Bacteria</taxon>
        <taxon>Pseudomonadati</taxon>
        <taxon>Pseudomonadota</taxon>
        <taxon>Gammaproteobacteria</taxon>
        <taxon>Vibrionales</taxon>
        <taxon>Vibrionaceae</taxon>
        <taxon>Vibrio</taxon>
    </lineage>
</organism>
<dbReference type="PROSITE" id="PS50887">
    <property type="entry name" value="GGDEF"/>
    <property type="match status" value="1"/>
</dbReference>
<dbReference type="Gene3D" id="3.40.190.10">
    <property type="entry name" value="Periplasmic binding protein-like II"/>
    <property type="match status" value="2"/>
</dbReference>
<dbReference type="PANTHER" id="PTHR45138">
    <property type="entry name" value="REGULATORY COMPONENTS OF SENSORY TRANSDUCTION SYSTEM"/>
    <property type="match status" value="1"/>
</dbReference>
<dbReference type="EC" id="2.7.7.65" evidence="2"/>
<dbReference type="EMBL" id="LBGP01000001">
    <property type="protein sequence ID" value="KQB04491.1"/>
    <property type="molecule type" value="Genomic_DNA"/>
</dbReference>
<accession>A0A0Q0Q5Q6</accession>
<dbReference type="GO" id="GO:0043709">
    <property type="term" value="P:cell adhesion involved in single-species biofilm formation"/>
    <property type="evidence" value="ECO:0007669"/>
    <property type="project" value="TreeGrafter"/>
</dbReference>
<reference evidence="7" key="3">
    <citation type="submission" date="2017-07" db="EMBL/GenBank/DDBJ databases">
        <authorList>
            <person name="Sun Z.S."/>
            <person name="Albrecht U."/>
            <person name="Echele G."/>
            <person name="Lee C.C."/>
        </authorList>
    </citation>
    <scope>NUCLEOTIDE SEQUENCE [LARGE SCALE GENOMIC DNA]</scope>
    <source>
        <strain evidence="7">OYP9E10</strain>
    </source>
</reference>
<evidence type="ECO:0000313" key="9">
    <source>
        <dbReference type="Proteomes" id="UP000216173"/>
    </source>
</evidence>
<feature type="signal peptide" evidence="4">
    <location>
        <begin position="1"/>
        <end position="25"/>
    </location>
</feature>
<dbReference type="Gene3D" id="3.30.70.270">
    <property type="match status" value="1"/>
</dbReference>
<dbReference type="AlphaFoldDB" id="A0A0Q0Q5Q6"/>
<evidence type="ECO:0000256" key="1">
    <source>
        <dbReference type="ARBA" id="ARBA00001946"/>
    </source>
</evidence>
<dbReference type="SUPFAM" id="SSF53850">
    <property type="entry name" value="Periplasmic binding protein-like II"/>
    <property type="match status" value="1"/>
</dbReference>
<comment type="cofactor">
    <cofactor evidence="1">
        <name>Mg(2+)</name>
        <dbReference type="ChEBI" id="CHEBI:18420"/>
    </cofactor>
</comment>
<dbReference type="InterPro" id="IPR050469">
    <property type="entry name" value="Diguanylate_Cyclase"/>
</dbReference>